<keyword evidence="2" id="KW-0812">Transmembrane</keyword>
<dbReference type="Gene3D" id="1.10.1040.10">
    <property type="entry name" value="N-(1-d-carboxylethyl)-l-norvaline Dehydrogenase, domain 2"/>
    <property type="match status" value="1"/>
</dbReference>
<dbReference type="RefSeq" id="WP_151177277.1">
    <property type="nucleotide sequence ID" value="NZ_CP042906.1"/>
</dbReference>
<evidence type="ECO:0000256" key="2">
    <source>
        <dbReference type="SAM" id="Phobius"/>
    </source>
</evidence>
<evidence type="ECO:0000259" key="4">
    <source>
        <dbReference type="Pfam" id="PF02737"/>
    </source>
</evidence>
<dbReference type="GO" id="GO:0070403">
    <property type="term" value="F:NAD+ binding"/>
    <property type="evidence" value="ECO:0007669"/>
    <property type="project" value="InterPro"/>
</dbReference>
<feature type="domain" description="3-hydroxyacyl-CoA dehydrogenase NAD binding" evidence="4">
    <location>
        <begin position="11"/>
        <end position="185"/>
    </location>
</feature>
<dbReference type="InterPro" id="IPR013328">
    <property type="entry name" value="6PGD_dom2"/>
</dbReference>
<reference evidence="5 6" key="1">
    <citation type="submission" date="2019-08" db="EMBL/GenBank/DDBJ databases">
        <title>Hyperibacter terrae gen. nov., sp. nov. and Hyperibacter viscosus sp. nov., two new members in the family Rhodospirillaceae isolated from the rhizosphere of Hypericum perforatum.</title>
        <authorList>
            <person name="Noviana Z."/>
        </authorList>
    </citation>
    <scope>NUCLEOTIDE SEQUENCE [LARGE SCALE GENOMIC DNA]</scope>
    <source>
        <strain evidence="5 6">R5913</strain>
    </source>
</reference>
<gene>
    <name evidence="5" type="ORF">FRZ44_22810</name>
</gene>
<dbReference type="InterPro" id="IPR008927">
    <property type="entry name" value="6-PGluconate_DH-like_C_sf"/>
</dbReference>
<evidence type="ECO:0000313" key="5">
    <source>
        <dbReference type="EMBL" id="QEX16985.1"/>
    </source>
</evidence>
<dbReference type="InterPro" id="IPR006176">
    <property type="entry name" value="3-OHacyl-CoA_DH_NAD-bd"/>
</dbReference>
<dbReference type="PANTHER" id="PTHR48075:SF5">
    <property type="entry name" value="3-HYDROXYBUTYRYL-COA DEHYDROGENASE"/>
    <property type="match status" value="1"/>
</dbReference>
<dbReference type="Gene3D" id="3.40.50.720">
    <property type="entry name" value="NAD(P)-binding Rossmann-like Domain"/>
    <property type="match status" value="1"/>
</dbReference>
<evidence type="ECO:0000313" key="6">
    <source>
        <dbReference type="Proteomes" id="UP000326202"/>
    </source>
</evidence>
<feature type="transmembrane region" description="Helical" evidence="2">
    <location>
        <begin position="12"/>
        <end position="29"/>
    </location>
</feature>
<dbReference type="InterPro" id="IPR006108">
    <property type="entry name" value="3HC_DH_C"/>
</dbReference>
<keyword evidence="1" id="KW-0560">Oxidoreductase</keyword>
<keyword evidence="2" id="KW-0472">Membrane</keyword>
<dbReference type="EMBL" id="CP042906">
    <property type="protein sequence ID" value="QEX16985.1"/>
    <property type="molecule type" value="Genomic_DNA"/>
</dbReference>
<dbReference type="KEGG" id="htq:FRZ44_22810"/>
<dbReference type="AlphaFoldDB" id="A0A5J6MKF0"/>
<dbReference type="Pfam" id="PF02737">
    <property type="entry name" value="3HCDH_N"/>
    <property type="match status" value="1"/>
</dbReference>
<dbReference type="PANTHER" id="PTHR48075">
    <property type="entry name" value="3-HYDROXYACYL-COA DEHYDROGENASE FAMILY PROTEIN"/>
    <property type="match status" value="1"/>
</dbReference>
<dbReference type="OrthoDB" id="9803287at2"/>
<keyword evidence="6" id="KW-1185">Reference proteome</keyword>
<accession>A0A5J6MKF0</accession>
<dbReference type="InterPro" id="IPR036291">
    <property type="entry name" value="NAD(P)-bd_dom_sf"/>
</dbReference>
<protein>
    <submittedName>
        <fullName evidence="5">Hydroxyacyl-CoA dehydrogenase</fullName>
    </submittedName>
</protein>
<keyword evidence="2" id="KW-1133">Transmembrane helix</keyword>
<feature type="domain" description="3-hydroxyacyl-CoA dehydrogenase C-terminal" evidence="3">
    <location>
        <begin position="190"/>
        <end position="277"/>
    </location>
</feature>
<evidence type="ECO:0000259" key="3">
    <source>
        <dbReference type="Pfam" id="PF00725"/>
    </source>
</evidence>
<dbReference type="SUPFAM" id="SSF48179">
    <property type="entry name" value="6-phosphogluconate dehydrogenase C-terminal domain-like"/>
    <property type="match status" value="1"/>
</dbReference>
<name>A0A5J6MKF0_9PROT</name>
<proteinExistence type="predicted"/>
<dbReference type="Proteomes" id="UP000326202">
    <property type="component" value="Chromosome"/>
</dbReference>
<evidence type="ECO:0000256" key="1">
    <source>
        <dbReference type="ARBA" id="ARBA00023002"/>
    </source>
</evidence>
<dbReference type="GO" id="GO:0006631">
    <property type="term" value="P:fatty acid metabolic process"/>
    <property type="evidence" value="ECO:0007669"/>
    <property type="project" value="InterPro"/>
</dbReference>
<dbReference type="GO" id="GO:0016616">
    <property type="term" value="F:oxidoreductase activity, acting on the CH-OH group of donors, NAD or NADP as acceptor"/>
    <property type="evidence" value="ECO:0007669"/>
    <property type="project" value="InterPro"/>
</dbReference>
<dbReference type="Pfam" id="PF00725">
    <property type="entry name" value="3HCDH"/>
    <property type="match status" value="1"/>
</dbReference>
<dbReference type="SUPFAM" id="SSF51735">
    <property type="entry name" value="NAD(P)-binding Rossmann-fold domains"/>
    <property type="match status" value="1"/>
</dbReference>
<sequence length="318" mass="34800">MKLIPLSQVKTVAVIGVGLIGAGWTAWYLSRGFAVRASDADPKREAFLRNFVKDAWPLLKKLGMVENADPSRLTFHADPVEAARGSDFVQENVFERLDLKQDVLAAIDAVLPTDRVIASSTSSYPPSDLQAKCKHPERVVVGHPFNPPHLIPLVEVVGGRKTDPAAVDWSMNFYDGIGKKAILLKKEIVGHYVNRVQEAIFREMVHCVAEGIVSVEDADIGVAYGPGLRWAFMGPAFTYHMAGGPGGLAYSFDHFGPDIEKNWADLGNPKLTPELMKTFIEGTKSEAGGKSYPELAAWRDRCLVAIQGAIDEETKKKS</sequence>
<organism evidence="5 6">
    <name type="scientific">Hypericibacter terrae</name>
    <dbReference type="NCBI Taxonomy" id="2602015"/>
    <lineage>
        <taxon>Bacteria</taxon>
        <taxon>Pseudomonadati</taxon>
        <taxon>Pseudomonadota</taxon>
        <taxon>Alphaproteobacteria</taxon>
        <taxon>Rhodospirillales</taxon>
        <taxon>Dongiaceae</taxon>
        <taxon>Hypericibacter</taxon>
    </lineage>
</organism>